<dbReference type="EMBL" id="KN827610">
    <property type="protein sequence ID" value="KIK76215.1"/>
    <property type="molecule type" value="Genomic_DNA"/>
</dbReference>
<dbReference type="HOGENOM" id="CLU_3019959_0_0_1"/>
<dbReference type="AlphaFoldDB" id="A0A0D0DF09"/>
<protein>
    <submittedName>
        <fullName evidence="1">Uncharacterized protein</fullName>
    </submittedName>
</protein>
<gene>
    <name evidence="1" type="ORF">PAXRUDRAFT_170619</name>
</gene>
<keyword evidence="2" id="KW-1185">Reference proteome</keyword>
<accession>A0A0D0DF09</accession>
<dbReference type="Proteomes" id="UP000054538">
    <property type="component" value="Unassembled WGS sequence"/>
</dbReference>
<organism evidence="1 2">
    <name type="scientific">Paxillus rubicundulus Ve08.2h10</name>
    <dbReference type="NCBI Taxonomy" id="930991"/>
    <lineage>
        <taxon>Eukaryota</taxon>
        <taxon>Fungi</taxon>
        <taxon>Dikarya</taxon>
        <taxon>Basidiomycota</taxon>
        <taxon>Agaricomycotina</taxon>
        <taxon>Agaricomycetes</taxon>
        <taxon>Agaricomycetidae</taxon>
        <taxon>Boletales</taxon>
        <taxon>Paxilineae</taxon>
        <taxon>Paxillaceae</taxon>
        <taxon>Paxillus</taxon>
    </lineage>
</organism>
<reference evidence="1 2" key="1">
    <citation type="submission" date="2014-04" db="EMBL/GenBank/DDBJ databases">
        <authorList>
            <consortium name="DOE Joint Genome Institute"/>
            <person name="Kuo A."/>
            <person name="Kohler A."/>
            <person name="Jargeat P."/>
            <person name="Nagy L.G."/>
            <person name="Floudas D."/>
            <person name="Copeland A."/>
            <person name="Barry K.W."/>
            <person name="Cichocki N."/>
            <person name="Veneault-Fourrey C."/>
            <person name="LaButti K."/>
            <person name="Lindquist E.A."/>
            <person name="Lipzen A."/>
            <person name="Lundell T."/>
            <person name="Morin E."/>
            <person name="Murat C."/>
            <person name="Sun H."/>
            <person name="Tunlid A."/>
            <person name="Henrissat B."/>
            <person name="Grigoriev I.V."/>
            <person name="Hibbett D.S."/>
            <person name="Martin F."/>
            <person name="Nordberg H.P."/>
            <person name="Cantor M.N."/>
            <person name="Hua S.X."/>
        </authorList>
    </citation>
    <scope>NUCLEOTIDE SEQUENCE [LARGE SCALE GENOMIC DNA]</scope>
    <source>
        <strain evidence="1 2">Ve08.2h10</strain>
    </source>
</reference>
<evidence type="ECO:0000313" key="2">
    <source>
        <dbReference type="Proteomes" id="UP000054538"/>
    </source>
</evidence>
<dbReference type="InParanoid" id="A0A0D0DF09"/>
<sequence>QLKAAYNAVVDIKNTLGFTWSDEHGGGILLKHNDVWDQYIHGMYFPHLSCHWLICK</sequence>
<evidence type="ECO:0000313" key="1">
    <source>
        <dbReference type="EMBL" id="KIK76215.1"/>
    </source>
</evidence>
<feature type="non-terminal residue" evidence="1">
    <location>
        <position position="1"/>
    </location>
</feature>
<proteinExistence type="predicted"/>
<name>A0A0D0DF09_9AGAM</name>
<reference evidence="2" key="2">
    <citation type="submission" date="2015-01" db="EMBL/GenBank/DDBJ databases">
        <title>Evolutionary Origins and Diversification of the Mycorrhizal Mutualists.</title>
        <authorList>
            <consortium name="DOE Joint Genome Institute"/>
            <consortium name="Mycorrhizal Genomics Consortium"/>
            <person name="Kohler A."/>
            <person name="Kuo A."/>
            <person name="Nagy L.G."/>
            <person name="Floudas D."/>
            <person name="Copeland A."/>
            <person name="Barry K.W."/>
            <person name="Cichocki N."/>
            <person name="Veneault-Fourrey C."/>
            <person name="LaButti K."/>
            <person name="Lindquist E.A."/>
            <person name="Lipzen A."/>
            <person name="Lundell T."/>
            <person name="Morin E."/>
            <person name="Murat C."/>
            <person name="Riley R."/>
            <person name="Ohm R."/>
            <person name="Sun H."/>
            <person name="Tunlid A."/>
            <person name="Henrissat B."/>
            <person name="Grigoriev I.V."/>
            <person name="Hibbett D.S."/>
            <person name="Martin F."/>
        </authorList>
    </citation>
    <scope>NUCLEOTIDE SEQUENCE [LARGE SCALE GENOMIC DNA]</scope>
    <source>
        <strain evidence="2">Ve08.2h10</strain>
    </source>
</reference>
<dbReference type="OrthoDB" id="2686136at2759"/>